<dbReference type="Proteomes" id="UP000271098">
    <property type="component" value="Unassembled WGS sequence"/>
</dbReference>
<organism evidence="4">
    <name type="scientific">Gongylonema pulchrum</name>
    <dbReference type="NCBI Taxonomy" id="637853"/>
    <lineage>
        <taxon>Eukaryota</taxon>
        <taxon>Metazoa</taxon>
        <taxon>Ecdysozoa</taxon>
        <taxon>Nematoda</taxon>
        <taxon>Chromadorea</taxon>
        <taxon>Rhabditida</taxon>
        <taxon>Spirurina</taxon>
        <taxon>Spiruromorpha</taxon>
        <taxon>Spiruroidea</taxon>
        <taxon>Gongylonematidae</taxon>
        <taxon>Gongylonema</taxon>
    </lineage>
</organism>
<dbReference type="EMBL" id="UYRT01078137">
    <property type="protein sequence ID" value="VDN17872.1"/>
    <property type="molecule type" value="Genomic_DNA"/>
</dbReference>
<evidence type="ECO:0000313" key="3">
    <source>
        <dbReference type="Proteomes" id="UP000271098"/>
    </source>
</evidence>
<keyword evidence="3" id="KW-1185">Reference proteome</keyword>
<dbReference type="OrthoDB" id="5858960at2759"/>
<evidence type="ECO:0000256" key="1">
    <source>
        <dbReference type="SAM" id="MobiDB-lite"/>
    </source>
</evidence>
<reference evidence="4" key="1">
    <citation type="submission" date="2016-06" db="UniProtKB">
        <authorList>
            <consortium name="WormBaseParasite"/>
        </authorList>
    </citation>
    <scope>IDENTIFICATION</scope>
</reference>
<evidence type="ECO:0000313" key="2">
    <source>
        <dbReference type="EMBL" id="VDN17872.1"/>
    </source>
</evidence>
<feature type="region of interest" description="Disordered" evidence="1">
    <location>
        <begin position="1"/>
        <end position="64"/>
    </location>
</feature>
<proteinExistence type="predicted"/>
<feature type="compositionally biased region" description="Polar residues" evidence="1">
    <location>
        <begin position="19"/>
        <end position="42"/>
    </location>
</feature>
<dbReference type="AlphaFoldDB" id="A0A183DPX0"/>
<evidence type="ECO:0000313" key="4">
    <source>
        <dbReference type="WBParaSite" id="GPUH_0001077401-mRNA-1"/>
    </source>
</evidence>
<gene>
    <name evidence="2" type="ORF">GPUH_LOCUS10761</name>
</gene>
<reference evidence="2 3" key="2">
    <citation type="submission" date="2018-11" db="EMBL/GenBank/DDBJ databases">
        <authorList>
            <consortium name="Pathogen Informatics"/>
        </authorList>
    </citation>
    <scope>NUCLEOTIDE SEQUENCE [LARGE SCALE GENOMIC DNA]</scope>
</reference>
<dbReference type="WBParaSite" id="GPUH_0001077401-mRNA-1">
    <property type="protein sequence ID" value="GPUH_0001077401-mRNA-1"/>
    <property type="gene ID" value="GPUH_0001077401"/>
</dbReference>
<name>A0A183DPX0_9BILA</name>
<accession>A0A183DPX0</accession>
<sequence length="233" mass="26371">MIKSRRARDAQLGAPLPESSGSSPLHNVSGSSDEKSMQQQHINGALSPLHTRRGPHGTGASTAPDFAEFDYRRECPRLVAVAEEEKFDDIVAAFADLDKLQEELEHILIHTTDHQKKICGEITFINTGDYPANDISRRPMPVYELNALEPIPGCSTTSNKTAENPYGEMDSPDDNFDVWPPVNLPRKFWVFVREYLDPIDEEYLQLWWSDIVQLFYADDDDGRDLPPRLFPSI</sequence>
<protein>
    <submittedName>
        <fullName evidence="4">Guanine nucleotide-binding protein subunit gamma 1</fullName>
    </submittedName>
</protein>